<dbReference type="Gene3D" id="1.10.10.10">
    <property type="entry name" value="Winged helix-like DNA-binding domain superfamily/Winged helix DNA-binding domain"/>
    <property type="match status" value="1"/>
</dbReference>
<dbReference type="InterPro" id="IPR050679">
    <property type="entry name" value="Bact_HTH_transcr_reg"/>
</dbReference>
<dbReference type="EMBL" id="JAYLVJ010000063">
    <property type="protein sequence ID" value="MEO1758860.1"/>
    <property type="molecule type" value="Genomic_DNA"/>
</dbReference>
<accession>A0ABV0E8D7</accession>
<dbReference type="InterPro" id="IPR028978">
    <property type="entry name" value="Chorismate_lyase_/UTRA_dom_sf"/>
</dbReference>
<dbReference type="InterPro" id="IPR036390">
    <property type="entry name" value="WH_DNA-bd_sf"/>
</dbReference>
<dbReference type="Proteomes" id="UP001462961">
    <property type="component" value="Unassembled WGS sequence"/>
</dbReference>
<protein>
    <submittedName>
        <fullName evidence="5">GntR family transcriptional regulator</fullName>
    </submittedName>
</protein>
<keyword evidence="1" id="KW-0805">Transcription regulation</keyword>
<keyword evidence="6" id="KW-1185">Reference proteome</keyword>
<evidence type="ECO:0000313" key="5">
    <source>
        <dbReference type="EMBL" id="MEO1758860.1"/>
    </source>
</evidence>
<dbReference type="Pfam" id="PF00392">
    <property type="entry name" value="GntR"/>
    <property type="match status" value="1"/>
</dbReference>
<dbReference type="InterPro" id="IPR036388">
    <property type="entry name" value="WH-like_DNA-bd_sf"/>
</dbReference>
<dbReference type="SUPFAM" id="SSF64288">
    <property type="entry name" value="Chorismate lyase-like"/>
    <property type="match status" value="1"/>
</dbReference>
<keyword evidence="3" id="KW-0804">Transcription</keyword>
<dbReference type="PROSITE" id="PS50949">
    <property type="entry name" value="HTH_GNTR"/>
    <property type="match status" value="1"/>
</dbReference>
<evidence type="ECO:0000256" key="1">
    <source>
        <dbReference type="ARBA" id="ARBA00023015"/>
    </source>
</evidence>
<dbReference type="CDD" id="cd07377">
    <property type="entry name" value="WHTH_GntR"/>
    <property type="match status" value="1"/>
</dbReference>
<organism evidence="5 6">
    <name type="scientific">Paraburkholderia caribensis</name>
    <dbReference type="NCBI Taxonomy" id="75105"/>
    <lineage>
        <taxon>Bacteria</taxon>
        <taxon>Pseudomonadati</taxon>
        <taxon>Pseudomonadota</taxon>
        <taxon>Betaproteobacteria</taxon>
        <taxon>Burkholderiales</taxon>
        <taxon>Burkholderiaceae</taxon>
        <taxon>Paraburkholderia</taxon>
    </lineage>
</organism>
<dbReference type="InterPro" id="IPR000524">
    <property type="entry name" value="Tscrpt_reg_HTH_GntR"/>
</dbReference>
<evidence type="ECO:0000259" key="4">
    <source>
        <dbReference type="PROSITE" id="PS50949"/>
    </source>
</evidence>
<dbReference type="Gene3D" id="3.40.1410.10">
    <property type="entry name" value="Chorismate lyase-like"/>
    <property type="match status" value="1"/>
</dbReference>
<dbReference type="SUPFAM" id="SSF46785">
    <property type="entry name" value="Winged helix' DNA-binding domain"/>
    <property type="match status" value="1"/>
</dbReference>
<feature type="domain" description="HTH gntR-type" evidence="4">
    <location>
        <begin position="7"/>
        <end position="75"/>
    </location>
</feature>
<evidence type="ECO:0000256" key="2">
    <source>
        <dbReference type="ARBA" id="ARBA00023125"/>
    </source>
</evidence>
<dbReference type="PANTHER" id="PTHR44846">
    <property type="entry name" value="MANNOSYL-D-GLYCERATE TRANSPORT/METABOLISM SYSTEM REPRESSOR MNGR-RELATED"/>
    <property type="match status" value="1"/>
</dbReference>
<evidence type="ECO:0000313" key="6">
    <source>
        <dbReference type="Proteomes" id="UP001462961"/>
    </source>
</evidence>
<evidence type="ECO:0000256" key="3">
    <source>
        <dbReference type="ARBA" id="ARBA00023163"/>
    </source>
</evidence>
<gene>
    <name evidence="5" type="ORF">VOI32_33705</name>
</gene>
<dbReference type="PANTHER" id="PTHR44846:SF1">
    <property type="entry name" value="MANNOSYL-D-GLYCERATE TRANSPORT_METABOLISM SYSTEM REPRESSOR MNGR-RELATED"/>
    <property type="match status" value="1"/>
</dbReference>
<sequence length="240" mass="27253">MTKLTVKRLHGKVRQEITRRVTEHEYGMGERLPSVCKLANSFGVSVITVARALRDLRSTGVVDCVPGLGSFVRQRRRFVFDLDVLLRTSETPSQHFFERQIKIISVTREKLSSFDFSEFDAPIETMCCVRSLISIDAMPIMFDTVYLSLCLGDNIVSELNGRSIGEFLRDREISFDNVRLFIDARTASNDAKAAFAIPEAFPTLRRVYQLITEHPLDSVFGISESPFDRLAWRVDGVPQI</sequence>
<dbReference type="SMART" id="SM00345">
    <property type="entry name" value="HTH_GNTR"/>
    <property type="match status" value="1"/>
</dbReference>
<dbReference type="RefSeq" id="WP_012406581.1">
    <property type="nucleotide sequence ID" value="NZ_JAKUCO010000028.1"/>
</dbReference>
<reference evidence="5 6" key="1">
    <citation type="submission" date="2024-01" db="EMBL/GenBank/DDBJ databases">
        <title>The diversity of rhizobia nodulating Mimosa spp. in eleven states of Brazil covering several biomes is determined by host plant, location, and edaphic factors.</title>
        <authorList>
            <person name="Rouws L."/>
            <person name="Barauna A."/>
            <person name="Beukes C."/>
            <person name="De Faria S.M."/>
            <person name="Gross E."/>
            <person name="Dos Reis Junior F.B."/>
            <person name="Simon M."/>
            <person name="Maluk M."/>
            <person name="Odee D.W."/>
            <person name="Kenicer G."/>
            <person name="Young J.P.W."/>
            <person name="Reis V.M."/>
            <person name="Zilli J."/>
            <person name="James E.K."/>
        </authorList>
    </citation>
    <scope>NUCLEOTIDE SEQUENCE [LARGE SCALE GENOMIC DNA]</scope>
    <source>
        <strain evidence="5 6">JHI1651</strain>
    </source>
</reference>
<proteinExistence type="predicted"/>
<keyword evidence="2" id="KW-0238">DNA-binding</keyword>
<name>A0ABV0E8D7_9BURK</name>
<comment type="caution">
    <text evidence="5">The sequence shown here is derived from an EMBL/GenBank/DDBJ whole genome shotgun (WGS) entry which is preliminary data.</text>
</comment>